<dbReference type="PROSITE" id="PS52015">
    <property type="entry name" value="TONB_CTD"/>
    <property type="match status" value="1"/>
</dbReference>
<keyword evidence="9" id="KW-0472">Membrane</keyword>
<dbReference type="AlphaFoldDB" id="A0A1G9MQU4"/>
<evidence type="ECO:0000256" key="10">
    <source>
        <dbReference type="SAM" id="SignalP"/>
    </source>
</evidence>
<evidence type="ECO:0000313" key="12">
    <source>
        <dbReference type="EMBL" id="SDL76277.1"/>
    </source>
</evidence>
<dbReference type="EMBL" id="FNHH01000002">
    <property type="protein sequence ID" value="SDL76277.1"/>
    <property type="molecule type" value="Genomic_DNA"/>
</dbReference>
<evidence type="ECO:0000256" key="7">
    <source>
        <dbReference type="ARBA" id="ARBA00022927"/>
    </source>
</evidence>
<dbReference type="Gene3D" id="3.30.1150.10">
    <property type="match status" value="1"/>
</dbReference>
<dbReference type="InterPro" id="IPR037682">
    <property type="entry name" value="TonB_C"/>
</dbReference>
<dbReference type="STRING" id="990371.SAMN05421813_10268"/>
<dbReference type="Pfam" id="PF03544">
    <property type="entry name" value="TonB_C"/>
    <property type="match status" value="1"/>
</dbReference>
<keyword evidence="7" id="KW-0653">Protein transport</keyword>
<dbReference type="GO" id="GO:0098797">
    <property type="term" value="C:plasma membrane protein complex"/>
    <property type="evidence" value="ECO:0007669"/>
    <property type="project" value="TreeGrafter"/>
</dbReference>
<dbReference type="GO" id="GO:0031992">
    <property type="term" value="F:energy transducer activity"/>
    <property type="evidence" value="ECO:0007669"/>
    <property type="project" value="TreeGrafter"/>
</dbReference>
<evidence type="ECO:0000256" key="5">
    <source>
        <dbReference type="ARBA" id="ARBA00022519"/>
    </source>
</evidence>
<keyword evidence="10" id="KW-0732">Signal</keyword>
<comment type="subcellular location">
    <subcellularLocation>
        <location evidence="1">Cell inner membrane</location>
        <topology evidence="1">Single-pass membrane protein</topology>
        <orientation evidence="1">Periplasmic side</orientation>
    </subcellularLocation>
</comment>
<evidence type="ECO:0000256" key="1">
    <source>
        <dbReference type="ARBA" id="ARBA00004383"/>
    </source>
</evidence>
<reference evidence="13" key="1">
    <citation type="submission" date="2016-10" db="EMBL/GenBank/DDBJ databases">
        <authorList>
            <person name="Varghese N."/>
            <person name="Submissions S."/>
        </authorList>
    </citation>
    <scope>NUCLEOTIDE SEQUENCE [LARGE SCALE GENOMIC DNA]</scope>
    <source>
        <strain evidence="13">DSM 24536</strain>
    </source>
</reference>
<feature type="domain" description="TonB C-terminal" evidence="11">
    <location>
        <begin position="93"/>
        <end position="184"/>
    </location>
</feature>
<dbReference type="GO" id="GO:0015031">
    <property type="term" value="P:protein transport"/>
    <property type="evidence" value="ECO:0007669"/>
    <property type="project" value="UniProtKB-KW"/>
</dbReference>
<dbReference type="PANTHER" id="PTHR33446">
    <property type="entry name" value="PROTEIN TONB-RELATED"/>
    <property type="match status" value="1"/>
</dbReference>
<evidence type="ECO:0000256" key="4">
    <source>
        <dbReference type="ARBA" id="ARBA00022475"/>
    </source>
</evidence>
<evidence type="ECO:0000313" key="13">
    <source>
        <dbReference type="Proteomes" id="UP000199226"/>
    </source>
</evidence>
<dbReference type="InterPro" id="IPR006260">
    <property type="entry name" value="TonB/TolA_C"/>
</dbReference>
<dbReference type="SUPFAM" id="SSF74653">
    <property type="entry name" value="TolA/TonB C-terminal domain"/>
    <property type="match status" value="1"/>
</dbReference>
<dbReference type="OrthoDB" id="649093at2"/>
<dbReference type="PANTHER" id="PTHR33446:SF2">
    <property type="entry name" value="PROTEIN TONB"/>
    <property type="match status" value="1"/>
</dbReference>
<dbReference type="Proteomes" id="UP000199226">
    <property type="component" value="Unassembled WGS sequence"/>
</dbReference>
<dbReference type="NCBIfam" id="TIGR01352">
    <property type="entry name" value="tonB_Cterm"/>
    <property type="match status" value="1"/>
</dbReference>
<evidence type="ECO:0000259" key="11">
    <source>
        <dbReference type="PROSITE" id="PS52015"/>
    </source>
</evidence>
<keyword evidence="6" id="KW-0812">Transmembrane</keyword>
<dbReference type="GO" id="GO:0055085">
    <property type="term" value="P:transmembrane transport"/>
    <property type="evidence" value="ECO:0007669"/>
    <property type="project" value="InterPro"/>
</dbReference>
<evidence type="ECO:0000256" key="6">
    <source>
        <dbReference type="ARBA" id="ARBA00022692"/>
    </source>
</evidence>
<name>A0A1G9MQU4_9SPHI</name>
<accession>A0A1G9MQU4</accession>
<keyword evidence="3" id="KW-0813">Transport</keyword>
<keyword evidence="13" id="KW-1185">Reference proteome</keyword>
<feature type="signal peptide" evidence="10">
    <location>
        <begin position="1"/>
        <end position="20"/>
    </location>
</feature>
<feature type="chain" id="PRO_5011707401" evidence="10">
    <location>
        <begin position="21"/>
        <end position="184"/>
    </location>
</feature>
<protein>
    <submittedName>
        <fullName evidence="12">TonB family C-terminal domain-containing protein</fullName>
    </submittedName>
</protein>
<sequence length="184" mass="20948">MKIKLLLLFVLLSTSTLAQKVQKNYWKDEIPRKPKGIWEFYDAKGELEQTYDFTGDSLVYQKQVKKSETFKHQVITGSDTILTKLDSFPILIGGPATVGKTFREYLKYPPEAREYRIQGTVWISFLIDDQGKASNYKITKGIGGGCDEMALSTVKSIPDRWIPGMLNGKKVNVIHTIPVLFRLQ</sequence>
<evidence type="ECO:0000256" key="3">
    <source>
        <dbReference type="ARBA" id="ARBA00022448"/>
    </source>
</evidence>
<dbReference type="InterPro" id="IPR051045">
    <property type="entry name" value="TonB-dependent_transducer"/>
</dbReference>
<dbReference type="RefSeq" id="WP_090698636.1">
    <property type="nucleotide sequence ID" value="NZ_FNHH01000002.1"/>
</dbReference>
<evidence type="ECO:0000256" key="2">
    <source>
        <dbReference type="ARBA" id="ARBA00006555"/>
    </source>
</evidence>
<keyword evidence="8" id="KW-1133">Transmembrane helix</keyword>
<organism evidence="12 13">
    <name type="scientific">Daejeonella rubra</name>
    <dbReference type="NCBI Taxonomy" id="990371"/>
    <lineage>
        <taxon>Bacteria</taxon>
        <taxon>Pseudomonadati</taxon>
        <taxon>Bacteroidota</taxon>
        <taxon>Sphingobacteriia</taxon>
        <taxon>Sphingobacteriales</taxon>
        <taxon>Sphingobacteriaceae</taxon>
        <taxon>Daejeonella</taxon>
    </lineage>
</organism>
<keyword evidence="5" id="KW-0997">Cell inner membrane</keyword>
<gene>
    <name evidence="12" type="ORF">SAMN05421813_10268</name>
</gene>
<keyword evidence="4" id="KW-1003">Cell membrane</keyword>
<evidence type="ECO:0000256" key="8">
    <source>
        <dbReference type="ARBA" id="ARBA00022989"/>
    </source>
</evidence>
<evidence type="ECO:0000256" key="9">
    <source>
        <dbReference type="ARBA" id="ARBA00023136"/>
    </source>
</evidence>
<proteinExistence type="inferred from homology"/>
<comment type="similarity">
    <text evidence="2">Belongs to the TonB family.</text>
</comment>